<dbReference type="InterPro" id="IPR051453">
    <property type="entry name" value="MBL_Glyoxalase_II"/>
</dbReference>
<proteinExistence type="predicted"/>
<dbReference type="STRING" id="1121307.CLCY_2c00350"/>
<dbReference type="AlphaFoldDB" id="A0A0J8D537"/>
<evidence type="ECO:0000256" key="2">
    <source>
        <dbReference type="ARBA" id="ARBA00022723"/>
    </source>
</evidence>
<keyword evidence="7" id="KW-1185">Reference proteome</keyword>
<dbReference type="PANTHER" id="PTHR46233">
    <property type="entry name" value="HYDROXYACYLGLUTATHIONE HYDROLASE GLOC"/>
    <property type="match status" value="1"/>
</dbReference>
<dbReference type="InterPro" id="IPR036866">
    <property type="entry name" value="RibonucZ/Hydroxyglut_hydro"/>
</dbReference>
<dbReference type="PATRIC" id="fig|1121307.3.peg.891"/>
<gene>
    <name evidence="6" type="ORF">CLCY_2c00350</name>
</gene>
<dbReference type="SUPFAM" id="SSF56281">
    <property type="entry name" value="Metallo-hydrolase/oxidoreductase"/>
    <property type="match status" value="1"/>
</dbReference>
<keyword evidence="3" id="KW-0378">Hydrolase</keyword>
<sequence>MILKVFPLGPFEANCYIIGDEETKKGLIIDPSGKPDFILETIKELGLSIDLIILTHGHGDHFTGAYKVKDELGIPLYVHKEDVDLVEWETKELIPILKNMTLVKVDGCIKEGDIINIGNLKLEIIETPGHTMGGVCIKIGNKVFTGDSIFLRSIGRTDLGRASAELLISSLKEKILTLSEDTILYPGHGPSTTVKDEKELNPFLK</sequence>
<dbReference type="Proteomes" id="UP000036756">
    <property type="component" value="Unassembled WGS sequence"/>
</dbReference>
<dbReference type="GO" id="GO:0046872">
    <property type="term" value="F:metal ion binding"/>
    <property type="evidence" value="ECO:0007669"/>
    <property type="project" value="UniProtKB-KW"/>
</dbReference>
<keyword evidence="2" id="KW-0479">Metal-binding</keyword>
<evidence type="ECO:0000256" key="1">
    <source>
        <dbReference type="ARBA" id="ARBA00001947"/>
    </source>
</evidence>
<dbReference type="SMART" id="SM00849">
    <property type="entry name" value="Lactamase_B"/>
    <property type="match status" value="1"/>
</dbReference>
<reference evidence="6 7" key="1">
    <citation type="submission" date="2015-06" db="EMBL/GenBank/DDBJ databases">
        <title>Draft genome sequence of the purine-degrading Clostridium cylindrosporum HC-1 (DSM 605).</title>
        <authorList>
            <person name="Poehlein A."/>
            <person name="Schiel-Bengelsdorf B."/>
            <person name="Bengelsdorf F."/>
            <person name="Daniel R."/>
            <person name="Duerre P."/>
        </authorList>
    </citation>
    <scope>NUCLEOTIDE SEQUENCE [LARGE SCALE GENOMIC DNA]</scope>
    <source>
        <strain evidence="6 7">DSM 605</strain>
    </source>
</reference>
<dbReference type="RefSeq" id="WP_048570721.1">
    <property type="nucleotide sequence ID" value="NZ_LFVU01000027.1"/>
</dbReference>
<dbReference type="InterPro" id="IPR001279">
    <property type="entry name" value="Metallo-B-lactamas"/>
</dbReference>
<evidence type="ECO:0000313" key="7">
    <source>
        <dbReference type="Proteomes" id="UP000036756"/>
    </source>
</evidence>
<dbReference type="Gene3D" id="3.60.15.10">
    <property type="entry name" value="Ribonuclease Z/Hydroxyacylglutathione hydrolase-like"/>
    <property type="match status" value="1"/>
</dbReference>
<dbReference type="PANTHER" id="PTHR46233:SF3">
    <property type="entry name" value="HYDROXYACYLGLUTATHIONE HYDROLASE GLOC"/>
    <property type="match status" value="1"/>
</dbReference>
<evidence type="ECO:0000256" key="3">
    <source>
        <dbReference type="ARBA" id="ARBA00022801"/>
    </source>
</evidence>
<dbReference type="EMBL" id="LFVU01000027">
    <property type="protein sequence ID" value="KMT21275.1"/>
    <property type="molecule type" value="Genomic_DNA"/>
</dbReference>
<dbReference type="Pfam" id="PF00753">
    <property type="entry name" value="Lactamase_B"/>
    <property type="match status" value="1"/>
</dbReference>
<dbReference type="OrthoDB" id="9802248at2"/>
<protein>
    <submittedName>
        <fullName evidence="6">Beta-lactamase domain protein</fullName>
    </submittedName>
</protein>
<dbReference type="GO" id="GO:0016787">
    <property type="term" value="F:hydrolase activity"/>
    <property type="evidence" value="ECO:0007669"/>
    <property type="project" value="UniProtKB-KW"/>
</dbReference>
<name>A0A0J8D537_CLOCY</name>
<evidence type="ECO:0000256" key="4">
    <source>
        <dbReference type="ARBA" id="ARBA00022833"/>
    </source>
</evidence>
<feature type="domain" description="Metallo-beta-lactamase" evidence="5">
    <location>
        <begin position="12"/>
        <end position="188"/>
    </location>
</feature>
<keyword evidence="4" id="KW-0862">Zinc</keyword>
<evidence type="ECO:0000259" key="5">
    <source>
        <dbReference type="SMART" id="SM00849"/>
    </source>
</evidence>
<comment type="cofactor">
    <cofactor evidence="1">
        <name>Zn(2+)</name>
        <dbReference type="ChEBI" id="CHEBI:29105"/>
    </cofactor>
</comment>
<evidence type="ECO:0000313" key="6">
    <source>
        <dbReference type="EMBL" id="KMT21275.1"/>
    </source>
</evidence>
<dbReference type="CDD" id="cd06262">
    <property type="entry name" value="metallo-hydrolase-like_MBL-fold"/>
    <property type="match status" value="1"/>
</dbReference>
<accession>A0A0J8D537</accession>
<organism evidence="6 7">
    <name type="scientific">Clostridium cylindrosporum DSM 605</name>
    <dbReference type="NCBI Taxonomy" id="1121307"/>
    <lineage>
        <taxon>Bacteria</taxon>
        <taxon>Bacillati</taxon>
        <taxon>Bacillota</taxon>
        <taxon>Clostridia</taxon>
        <taxon>Eubacteriales</taxon>
        <taxon>Clostridiaceae</taxon>
        <taxon>Clostridium</taxon>
    </lineage>
</organism>
<comment type="caution">
    <text evidence="6">The sequence shown here is derived from an EMBL/GenBank/DDBJ whole genome shotgun (WGS) entry which is preliminary data.</text>
</comment>